<evidence type="ECO:0000313" key="1">
    <source>
        <dbReference type="EMBL" id="KAJ3477899.1"/>
    </source>
</evidence>
<protein>
    <submittedName>
        <fullName evidence="1">Uncharacterized protein</fullName>
    </submittedName>
</protein>
<name>A0ACC1QLF6_9HYPO</name>
<accession>A0ACC1QLF6</accession>
<sequence>MPWKNRFGGAVLSRHVSHSAPRSEKCCASKKNEPRPPPAQSLGFWSSKPTWHRASLNTLRCLVGCTTGDFSAMWLLQTHYPELGMPTIMGVSMAAGITTSMILETVLLRLGRDGLSWPAAAKTAAGMSLISMITMELAENVVDYSLTGGTVAFDSPAFWLAAAVSMGAGFLAPLPYNYHRLRKMLTPRRTHNISVGNLLLALQGLNPGQNFIYQSEHKGNRFVLFKFRKEDGSCIALRIQHQWPMLVHPDILQNIVRREVYVLKKLELIQFRWAPKCLAFDLGFNNPPQHPFLVVTWAEGQPAAWTEDYPTIDLQDETAKQYYTRIIHDRLMSAPRGPPGAGNIPTQEDYWNQLAHLDSVFGVAVDENTYAVAHNNLTADNIIVDQDYNIECIIGWSCGGVYPLCQAAILPRFLAPPVSFRNRTKALFLAQKLVGDKLQYRHQLNLYNLTMTAATAAIRLWQNGHDADFRALYLLSMKHRDINAWLAHHNWKPPHCQNYCDVPVPPPGGLPTRDGLGGTVWPR</sequence>
<dbReference type="EMBL" id="JANAKD010001601">
    <property type="protein sequence ID" value="KAJ3477899.1"/>
    <property type="molecule type" value="Genomic_DNA"/>
</dbReference>
<dbReference type="Proteomes" id="UP001148737">
    <property type="component" value="Unassembled WGS sequence"/>
</dbReference>
<comment type="caution">
    <text evidence="1">The sequence shown here is derived from an EMBL/GenBank/DDBJ whole genome shotgun (WGS) entry which is preliminary data.</text>
</comment>
<evidence type="ECO:0000313" key="2">
    <source>
        <dbReference type="Proteomes" id="UP001148737"/>
    </source>
</evidence>
<reference evidence="1" key="1">
    <citation type="submission" date="2022-07" db="EMBL/GenBank/DDBJ databases">
        <title>Genome Sequence of Lecanicillium saksenae.</title>
        <authorList>
            <person name="Buettner E."/>
        </authorList>
    </citation>
    <scope>NUCLEOTIDE SEQUENCE</scope>
    <source>
        <strain evidence="1">VT-O1</strain>
    </source>
</reference>
<organism evidence="1 2">
    <name type="scientific">Lecanicillium saksenae</name>
    <dbReference type="NCBI Taxonomy" id="468837"/>
    <lineage>
        <taxon>Eukaryota</taxon>
        <taxon>Fungi</taxon>
        <taxon>Dikarya</taxon>
        <taxon>Ascomycota</taxon>
        <taxon>Pezizomycotina</taxon>
        <taxon>Sordariomycetes</taxon>
        <taxon>Hypocreomycetidae</taxon>
        <taxon>Hypocreales</taxon>
        <taxon>Cordycipitaceae</taxon>
        <taxon>Lecanicillium</taxon>
    </lineage>
</organism>
<gene>
    <name evidence="1" type="ORF">NLG97_g8713</name>
</gene>
<proteinExistence type="predicted"/>
<keyword evidence="2" id="KW-1185">Reference proteome</keyword>